<dbReference type="Gene3D" id="2.60.120.200">
    <property type="match status" value="2"/>
</dbReference>
<dbReference type="PROSITE" id="PS50060">
    <property type="entry name" value="MAM_2"/>
    <property type="match status" value="2"/>
</dbReference>
<organism evidence="3 4">
    <name type="scientific">Patiria miniata</name>
    <name type="common">Bat star</name>
    <name type="synonym">Asterina miniata</name>
    <dbReference type="NCBI Taxonomy" id="46514"/>
    <lineage>
        <taxon>Eukaryota</taxon>
        <taxon>Metazoa</taxon>
        <taxon>Echinodermata</taxon>
        <taxon>Eleutherozoa</taxon>
        <taxon>Asterozoa</taxon>
        <taxon>Asteroidea</taxon>
        <taxon>Valvatacea</taxon>
        <taxon>Valvatida</taxon>
        <taxon>Asterinidae</taxon>
        <taxon>Patiria</taxon>
    </lineage>
</organism>
<dbReference type="GeneID" id="119725429"/>
<keyword evidence="4" id="KW-1185">Reference proteome</keyword>
<dbReference type="Proteomes" id="UP000887568">
    <property type="component" value="Unplaced"/>
</dbReference>
<sequence length="508" mass="53665">MFLYFATYPGDDTPIIDSPVVEVNEEDGVDLCLSFWYSMYGRYIGGLEGYTYNATNGTVKVFSARGPQTGSRGWLHGLVDIRDVTSDMRLYFQGISSEYLDEYTDDPVHAIVAIDDINLQTGVCERDTSFNCNFEEGSLCGWVKPPTGSDDTDWLLQRGATYTASTGPIVDHTTGTIEGSYLYIEASWLSTGDIAILESPMVTPLVNENFNLTFWYNMYGIDTGELNVLKLPGNEIIVGWVGQQTDRPMWLKAEVLLMNQTSSFGIRIQAHCGNVASNIAIDDVAITTNIGDLPLVPTTDQMTTTEAMEELSTSEQMTDVATTSALVQQTSTGATLELTSTGGTAAQISTTVQESGIATTGALVNQTSTGGTLELSTNTHVAGMATTDDRIDETAATEATPGLSTPTTTNGEDGVDGGIATTDTMIDQTSVTEAASELSTVERVTSVMSTDNSIVQTSTAANGGDGGDGGIATTDAMNDQTSTADGGNGGDDGESSTSPSMAVTEVVT</sequence>
<dbReference type="InterPro" id="IPR000998">
    <property type="entry name" value="MAM_dom"/>
</dbReference>
<proteinExistence type="predicted"/>
<feature type="compositionally biased region" description="Polar residues" evidence="1">
    <location>
        <begin position="449"/>
        <end position="458"/>
    </location>
</feature>
<evidence type="ECO:0000256" key="1">
    <source>
        <dbReference type="SAM" id="MobiDB-lite"/>
    </source>
</evidence>
<name>A0A913ZLT8_PATMI</name>
<feature type="region of interest" description="Disordered" evidence="1">
    <location>
        <begin position="449"/>
        <end position="508"/>
    </location>
</feature>
<dbReference type="SMART" id="SM00137">
    <property type="entry name" value="MAM"/>
    <property type="match status" value="1"/>
</dbReference>
<dbReference type="CDD" id="cd06263">
    <property type="entry name" value="MAM"/>
    <property type="match status" value="1"/>
</dbReference>
<dbReference type="GO" id="GO:0016020">
    <property type="term" value="C:membrane"/>
    <property type="evidence" value="ECO:0007669"/>
    <property type="project" value="InterPro"/>
</dbReference>
<dbReference type="SUPFAM" id="SSF49899">
    <property type="entry name" value="Concanavalin A-like lectins/glucanases"/>
    <property type="match status" value="2"/>
</dbReference>
<dbReference type="RefSeq" id="XP_038052763.1">
    <property type="nucleotide sequence ID" value="XM_038196835.1"/>
</dbReference>
<dbReference type="EnsemblMetazoa" id="XM_038196835.1">
    <property type="protein sequence ID" value="XP_038052763.1"/>
    <property type="gene ID" value="LOC119725429"/>
</dbReference>
<dbReference type="OrthoDB" id="412155at2759"/>
<feature type="compositionally biased region" description="Polar residues" evidence="1">
    <location>
        <begin position="495"/>
        <end position="508"/>
    </location>
</feature>
<evidence type="ECO:0000313" key="4">
    <source>
        <dbReference type="Proteomes" id="UP000887568"/>
    </source>
</evidence>
<dbReference type="InterPro" id="IPR051560">
    <property type="entry name" value="MAM_domain-containing"/>
</dbReference>
<evidence type="ECO:0000259" key="2">
    <source>
        <dbReference type="PROSITE" id="PS50060"/>
    </source>
</evidence>
<feature type="domain" description="MAM" evidence="2">
    <location>
        <begin position="1"/>
        <end position="126"/>
    </location>
</feature>
<accession>A0A913ZLT8</accession>
<dbReference type="PANTHER" id="PTHR23282">
    <property type="entry name" value="APICAL ENDOSOMAL GLYCOPROTEIN PRECURSOR"/>
    <property type="match status" value="1"/>
</dbReference>
<evidence type="ECO:0000313" key="3">
    <source>
        <dbReference type="EnsemblMetazoa" id="XP_038052763.1"/>
    </source>
</evidence>
<dbReference type="AlphaFoldDB" id="A0A913ZLT8"/>
<reference evidence="3" key="1">
    <citation type="submission" date="2022-11" db="UniProtKB">
        <authorList>
            <consortium name="EnsemblMetazoa"/>
        </authorList>
    </citation>
    <scope>IDENTIFICATION</scope>
</reference>
<dbReference type="PANTHER" id="PTHR23282:SF142">
    <property type="entry name" value="MAM DOMAIN-CONTAINING PROTEIN"/>
    <property type="match status" value="1"/>
</dbReference>
<feature type="domain" description="MAM" evidence="2">
    <location>
        <begin position="130"/>
        <end position="295"/>
    </location>
</feature>
<dbReference type="InterPro" id="IPR013320">
    <property type="entry name" value="ConA-like_dom_sf"/>
</dbReference>
<dbReference type="Pfam" id="PF00629">
    <property type="entry name" value="MAM"/>
    <property type="match status" value="2"/>
</dbReference>
<protein>
    <recommendedName>
        <fullName evidence="2">MAM domain-containing protein</fullName>
    </recommendedName>
</protein>